<gene>
    <name evidence="2" type="ORF">TKK_017111</name>
</gene>
<dbReference type="Proteomes" id="UP001627154">
    <property type="component" value="Unassembled WGS sequence"/>
</dbReference>
<reference evidence="2 3" key="1">
    <citation type="journal article" date="2024" name="bioRxiv">
        <title>A reference genome for Trichogramma kaykai: A tiny desert-dwelling parasitoid wasp with competing sex-ratio distorters.</title>
        <authorList>
            <person name="Culotta J."/>
            <person name="Lindsey A.R."/>
        </authorList>
    </citation>
    <scope>NUCLEOTIDE SEQUENCE [LARGE SCALE GENOMIC DNA]</scope>
    <source>
        <strain evidence="2 3">KSX58</strain>
    </source>
</reference>
<evidence type="ECO:0000313" key="3">
    <source>
        <dbReference type="Proteomes" id="UP001627154"/>
    </source>
</evidence>
<proteinExistence type="predicted"/>
<protein>
    <submittedName>
        <fullName evidence="2">Uncharacterized protein</fullName>
    </submittedName>
</protein>
<feature type="region of interest" description="Disordered" evidence="1">
    <location>
        <begin position="99"/>
        <end position="118"/>
    </location>
</feature>
<evidence type="ECO:0000256" key="1">
    <source>
        <dbReference type="SAM" id="MobiDB-lite"/>
    </source>
</evidence>
<sequence length="118" mass="13713">MLRVSLSGNKVTTDHRFTILELKVLVLNHIPRRVYSFFRDLGGFTTTWFTLHSPSAAAALVARYCQLKEIYEPPSDLPRPMEILPESFTRSLRLRRRRQYNVVENSPSSPKRPCHEEA</sequence>
<evidence type="ECO:0000313" key="2">
    <source>
        <dbReference type="EMBL" id="KAL3388043.1"/>
    </source>
</evidence>
<accession>A0ABD2W5C0</accession>
<dbReference type="AlphaFoldDB" id="A0ABD2W5C0"/>
<dbReference type="EMBL" id="JBJJXI010000136">
    <property type="protein sequence ID" value="KAL3388043.1"/>
    <property type="molecule type" value="Genomic_DNA"/>
</dbReference>
<name>A0ABD2W5C0_9HYME</name>
<comment type="caution">
    <text evidence="2">The sequence shown here is derived from an EMBL/GenBank/DDBJ whole genome shotgun (WGS) entry which is preliminary data.</text>
</comment>
<organism evidence="2 3">
    <name type="scientific">Trichogramma kaykai</name>
    <dbReference type="NCBI Taxonomy" id="54128"/>
    <lineage>
        <taxon>Eukaryota</taxon>
        <taxon>Metazoa</taxon>
        <taxon>Ecdysozoa</taxon>
        <taxon>Arthropoda</taxon>
        <taxon>Hexapoda</taxon>
        <taxon>Insecta</taxon>
        <taxon>Pterygota</taxon>
        <taxon>Neoptera</taxon>
        <taxon>Endopterygota</taxon>
        <taxon>Hymenoptera</taxon>
        <taxon>Apocrita</taxon>
        <taxon>Proctotrupomorpha</taxon>
        <taxon>Chalcidoidea</taxon>
        <taxon>Trichogrammatidae</taxon>
        <taxon>Trichogramma</taxon>
    </lineage>
</organism>
<keyword evidence="3" id="KW-1185">Reference proteome</keyword>